<evidence type="ECO:0000256" key="2">
    <source>
        <dbReference type="ARBA" id="ARBA00009360"/>
    </source>
</evidence>
<dbReference type="FunFam" id="6.10.250.3440:FF:000001">
    <property type="entry name" value="Mitochondrial ribosomal protein L40"/>
    <property type="match status" value="1"/>
</dbReference>
<dbReference type="Proteomes" id="UP000594220">
    <property type="component" value="Unplaced"/>
</dbReference>
<evidence type="ECO:0000256" key="3">
    <source>
        <dbReference type="ARBA" id="ARBA00022946"/>
    </source>
</evidence>
<keyword evidence="6" id="KW-0687">Ribonucleoprotein</keyword>
<evidence type="ECO:0000256" key="7">
    <source>
        <dbReference type="ARBA" id="ARBA00035192"/>
    </source>
</evidence>
<sequence>SVPRSRSSSACLCSESRANEGTGVTRLRGCLCVVGSAPHGLGFPKHVLPSRCPKAVLRHNHFQKRLHFLPTNRGTCLKARGGGSLQEREAWEGSEEGKARRQALPAGLDVQDPPERHAAGTGEGAGPGRAEACSGAVRGTGCPQAAPPRALRPSRREGRCGRRRTSARRNSGAGEWGGSRLRFQSGRRGHCAVGHLRADAVTRARAMWAARLLCPVRGAAAGSALSSPPSRALQSWGSHWQTSVLAFKASVPMRAEPQRKKKRVDPKREQMVRERLKKRIRKLEKAALQLIPIEDFITPSKYLDSIRVRSADPLSVEESERRALLMKKWALYKQNQHKADMQTVTMLVAAQEKALRELRLESEELYQAAIRKDMGLFPFEKEGPSYTPPAPGYEAPEGKYNDVTKTYTY</sequence>
<evidence type="ECO:0000313" key="10">
    <source>
        <dbReference type="Ensembl" id="ENSCPRP00005000768.1"/>
    </source>
</evidence>
<keyword evidence="11" id="KW-1185">Reference proteome</keyword>
<accession>A0A7M4DW89</accession>
<gene>
    <name evidence="10" type="primary">MRPL40</name>
</gene>
<evidence type="ECO:0000256" key="1">
    <source>
        <dbReference type="ARBA" id="ARBA00004173"/>
    </source>
</evidence>
<evidence type="ECO:0000256" key="6">
    <source>
        <dbReference type="ARBA" id="ARBA00023274"/>
    </source>
</evidence>
<feature type="region of interest" description="Disordered" evidence="9">
    <location>
        <begin position="80"/>
        <end position="182"/>
    </location>
</feature>
<dbReference type="PANTHER" id="PTHR13359">
    <property type="entry name" value="39S RIBOSOMAL PROTEIN L40, MITOCHONDRIAL"/>
    <property type="match status" value="1"/>
</dbReference>
<evidence type="ECO:0000256" key="5">
    <source>
        <dbReference type="ARBA" id="ARBA00023128"/>
    </source>
</evidence>
<reference evidence="10" key="2">
    <citation type="submission" date="2025-09" db="UniProtKB">
        <authorList>
            <consortium name="Ensembl"/>
        </authorList>
    </citation>
    <scope>IDENTIFICATION</scope>
</reference>
<comment type="similarity">
    <text evidence="2">Belongs to the mitochondrion-specific ribosomal protein mL40 family.</text>
</comment>
<evidence type="ECO:0000256" key="8">
    <source>
        <dbReference type="ARBA" id="ARBA00083752"/>
    </source>
</evidence>
<dbReference type="InterPro" id="IPR039145">
    <property type="entry name" value="Ribosomal_mL40_metazoa/plant"/>
</dbReference>
<dbReference type="PANTHER" id="PTHR13359:SF2">
    <property type="entry name" value="LARGE RIBOSOMAL SUBUNIT PROTEIN ML40"/>
    <property type="match status" value="1"/>
</dbReference>
<name>A0A7M4DW89_CROPO</name>
<keyword evidence="3" id="KW-0809">Transit peptide</keyword>
<dbReference type="Gene3D" id="6.10.250.3440">
    <property type="match status" value="1"/>
</dbReference>
<dbReference type="Pfam" id="PF09812">
    <property type="entry name" value="MRP-L28"/>
    <property type="match status" value="1"/>
</dbReference>
<proteinExistence type="inferred from homology"/>
<dbReference type="GO" id="GO:0005762">
    <property type="term" value="C:mitochondrial large ribosomal subunit"/>
    <property type="evidence" value="ECO:0007669"/>
    <property type="project" value="InterPro"/>
</dbReference>
<protein>
    <recommendedName>
        <fullName evidence="7">Large ribosomal subunit protein mL40</fullName>
    </recommendedName>
    <alternativeName>
        <fullName evidence="8">39S ribosomal protein L40, mitochondrial</fullName>
    </alternativeName>
</protein>
<feature type="compositionally biased region" description="Basic and acidic residues" evidence="9">
    <location>
        <begin position="86"/>
        <end position="99"/>
    </location>
</feature>
<dbReference type="Ensembl" id="ENSCPRT00005000886.1">
    <property type="protein sequence ID" value="ENSCPRP00005000768.1"/>
    <property type="gene ID" value="ENSCPRG00005000587.1"/>
</dbReference>
<dbReference type="AlphaFoldDB" id="A0A7M4DW89"/>
<evidence type="ECO:0000256" key="4">
    <source>
        <dbReference type="ARBA" id="ARBA00022980"/>
    </source>
</evidence>
<reference evidence="10" key="1">
    <citation type="submission" date="2025-08" db="UniProtKB">
        <authorList>
            <consortium name="Ensembl"/>
        </authorList>
    </citation>
    <scope>IDENTIFICATION</scope>
</reference>
<organism evidence="10 11">
    <name type="scientific">Crocodylus porosus</name>
    <name type="common">Saltwater crocodile</name>
    <name type="synonym">Estuarine crocodile</name>
    <dbReference type="NCBI Taxonomy" id="8502"/>
    <lineage>
        <taxon>Eukaryota</taxon>
        <taxon>Metazoa</taxon>
        <taxon>Chordata</taxon>
        <taxon>Craniata</taxon>
        <taxon>Vertebrata</taxon>
        <taxon>Euteleostomi</taxon>
        <taxon>Archelosauria</taxon>
        <taxon>Archosauria</taxon>
        <taxon>Crocodylia</taxon>
        <taxon>Longirostres</taxon>
        <taxon>Crocodylidae</taxon>
        <taxon>Crocodylus</taxon>
    </lineage>
</organism>
<comment type="subcellular location">
    <subcellularLocation>
        <location evidence="1">Mitochondrion</location>
    </subcellularLocation>
</comment>
<keyword evidence="4" id="KW-0689">Ribosomal protein</keyword>
<keyword evidence="5" id="KW-0496">Mitochondrion</keyword>
<dbReference type="InterPro" id="IPR019192">
    <property type="entry name" value="Ribosomal_mL40"/>
</dbReference>
<dbReference type="GeneTree" id="ENSGT00390000010239"/>
<evidence type="ECO:0000313" key="11">
    <source>
        <dbReference type="Proteomes" id="UP000594220"/>
    </source>
</evidence>
<evidence type="ECO:0000256" key="9">
    <source>
        <dbReference type="SAM" id="MobiDB-lite"/>
    </source>
</evidence>